<evidence type="ECO:0000313" key="2">
    <source>
        <dbReference type="EMBL" id="CAG8786874.1"/>
    </source>
</evidence>
<dbReference type="AlphaFoldDB" id="A0A9N9JNH4"/>
<reference evidence="2" key="1">
    <citation type="submission" date="2021-06" db="EMBL/GenBank/DDBJ databases">
        <authorList>
            <person name="Kallberg Y."/>
            <person name="Tangrot J."/>
            <person name="Rosling A."/>
        </authorList>
    </citation>
    <scope>NUCLEOTIDE SEQUENCE</scope>
    <source>
        <strain evidence="2">MA453B</strain>
    </source>
</reference>
<feature type="non-terminal residue" evidence="2">
    <location>
        <position position="1"/>
    </location>
</feature>
<proteinExistence type="predicted"/>
<evidence type="ECO:0000313" key="3">
    <source>
        <dbReference type="Proteomes" id="UP000789405"/>
    </source>
</evidence>
<organism evidence="2 3">
    <name type="scientific">Dentiscutata erythropus</name>
    <dbReference type="NCBI Taxonomy" id="1348616"/>
    <lineage>
        <taxon>Eukaryota</taxon>
        <taxon>Fungi</taxon>
        <taxon>Fungi incertae sedis</taxon>
        <taxon>Mucoromycota</taxon>
        <taxon>Glomeromycotina</taxon>
        <taxon>Glomeromycetes</taxon>
        <taxon>Diversisporales</taxon>
        <taxon>Gigasporaceae</taxon>
        <taxon>Dentiscutata</taxon>
    </lineage>
</organism>
<dbReference type="Proteomes" id="UP000789405">
    <property type="component" value="Unassembled WGS sequence"/>
</dbReference>
<accession>A0A9N9JNH4</accession>
<evidence type="ECO:0000256" key="1">
    <source>
        <dbReference type="SAM" id="MobiDB-lite"/>
    </source>
</evidence>
<sequence length="71" mass="8060">VECIFINSGKKRGPRTPSSVISNVQDHASSSPQEHDNYGEFSFYFIPYDALQIDTSEELVPLLNQADYYVM</sequence>
<dbReference type="OrthoDB" id="3266505at2759"/>
<protein>
    <submittedName>
        <fullName evidence="2">9834_t:CDS:1</fullName>
    </submittedName>
</protein>
<feature type="compositionally biased region" description="Polar residues" evidence="1">
    <location>
        <begin position="16"/>
        <end position="32"/>
    </location>
</feature>
<comment type="caution">
    <text evidence="2">The sequence shown here is derived from an EMBL/GenBank/DDBJ whole genome shotgun (WGS) entry which is preliminary data.</text>
</comment>
<keyword evidence="3" id="KW-1185">Reference proteome</keyword>
<name>A0A9N9JNH4_9GLOM</name>
<dbReference type="EMBL" id="CAJVPY010024541">
    <property type="protein sequence ID" value="CAG8786874.1"/>
    <property type="molecule type" value="Genomic_DNA"/>
</dbReference>
<gene>
    <name evidence="2" type="ORF">DERYTH_LOCUS20592</name>
</gene>
<feature type="region of interest" description="Disordered" evidence="1">
    <location>
        <begin position="1"/>
        <end position="35"/>
    </location>
</feature>